<evidence type="ECO:0000256" key="12">
    <source>
        <dbReference type="ARBA" id="ARBA00023136"/>
    </source>
</evidence>
<dbReference type="PROSITE" id="PS50109">
    <property type="entry name" value="HIS_KIN"/>
    <property type="match status" value="1"/>
</dbReference>
<dbReference type="Gene3D" id="3.40.50.620">
    <property type="entry name" value="HUPs"/>
    <property type="match status" value="1"/>
</dbReference>
<dbReference type="Gene3D" id="1.20.120.620">
    <property type="entry name" value="Backbone structure of the membrane domain of e. Coli histidine kinase receptor kdpd"/>
    <property type="match status" value="1"/>
</dbReference>
<protein>
    <recommendedName>
        <fullName evidence="3">histidine kinase</fullName>
        <ecNumber evidence="3">2.7.13.3</ecNumber>
    </recommendedName>
</protein>
<dbReference type="Gene3D" id="1.10.287.130">
    <property type="match status" value="1"/>
</dbReference>
<evidence type="ECO:0000256" key="10">
    <source>
        <dbReference type="ARBA" id="ARBA00022989"/>
    </source>
</evidence>
<evidence type="ECO:0000256" key="4">
    <source>
        <dbReference type="ARBA" id="ARBA00022553"/>
    </source>
</evidence>
<dbReference type="InterPro" id="IPR003852">
    <property type="entry name" value="Sig_transdc_His_kinase_KdpD_N"/>
</dbReference>
<feature type="transmembrane region" description="Helical" evidence="14">
    <location>
        <begin position="400"/>
        <end position="418"/>
    </location>
</feature>
<dbReference type="CDD" id="cd00075">
    <property type="entry name" value="HATPase"/>
    <property type="match status" value="1"/>
</dbReference>
<keyword evidence="17" id="KW-1185">Reference proteome</keyword>
<dbReference type="InterPro" id="IPR027417">
    <property type="entry name" value="P-loop_NTPase"/>
</dbReference>
<dbReference type="SMART" id="SM00388">
    <property type="entry name" value="HisKA"/>
    <property type="match status" value="1"/>
</dbReference>
<gene>
    <name evidence="16" type="ORF">Q4T40_20110</name>
</gene>
<feature type="transmembrane region" description="Helical" evidence="14">
    <location>
        <begin position="425"/>
        <end position="443"/>
    </location>
</feature>
<dbReference type="InterPro" id="IPR036097">
    <property type="entry name" value="HisK_dim/P_sf"/>
</dbReference>
<keyword evidence="7" id="KW-0547">Nucleotide-binding</keyword>
<keyword evidence="9" id="KW-0067">ATP-binding</keyword>
<evidence type="ECO:0000256" key="2">
    <source>
        <dbReference type="ARBA" id="ARBA00004141"/>
    </source>
</evidence>
<proteinExistence type="predicted"/>
<dbReference type="InterPro" id="IPR004358">
    <property type="entry name" value="Sig_transdc_His_kin-like_C"/>
</dbReference>
<evidence type="ECO:0000313" key="17">
    <source>
        <dbReference type="Proteomes" id="UP001254848"/>
    </source>
</evidence>
<dbReference type="Pfam" id="PF13493">
    <property type="entry name" value="DUF4118"/>
    <property type="match status" value="1"/>
</dbReference>
<dbReference type="Pfam" id="PF02518">
    <property type="entry name" value="HATPase_c"/>
    <property type="match status" value="1"/>
</dbReference>
<dbReference type="InterPro" id="IPR003594">
    <property type="entry name" value="HATPase_dom"/>
</dbReference>
<sequence length="900" mass="98173">MVETKAEKHERCGNTPPRVTDKARRGKLTVFLGAAAGVGMTVAMLEKARALQQANVDIVIGWIDPHGQPELQRLLAGMRKIPDRVREYKAASFAELDVDSIILRKPTVVVIDELARANAPGSRHTKRFQDVEDLLAAGINVFTTLDIRNIESLSETAARITGAGARETVPDYFVEQADTVTIVDVSPEELIRRYKEGRLWLPPGTVGKPDAFFRPETINALRGLLFRLAAERECPGLGKRLKECGSVSVPPAAGRVMVCVDATPFSVHLIRAGRRLASSLGTEWLAVHIDTVGSAIGSGGGQVAENMRLAEELGAKTLIITAKDVVGHLADTARSNNVAAVVVGRACRGPLRRFLSPGVADKLAGHSLAADIYVVRNPHEAGPAAPPVSLAPPAGPQSRLHYAGCAMMVAAITALGWLLRNHLELMNIVLLYQIPVVLSAFWWGRWPSYFTAVCSVLVFNFIFVPPVFAIRVYDRFVLSFITFVVVSYVVGRRTEVLRDEAAAARQRERSTRAMFDFSRAIAAVIDLDTIVSEFISQATDALRWRIAVFMPDEKGQLQKWDDRQAPAGCDKNEAAAAQWAYTHRQSAGKSTDTMPDADCLYLPLATVDATVGVLAVDIDGSTISPEQRRLLETWAGLASIALERVRLTERAREAALLLESERLRTALINSVSHELRTPLSLIIGSSSTLLETEATFSAGERRELLENIKHGANRMDRVVANLLDAARLESGLLQLKTDWCDIEDIIGAALRRFTDQIKDRPLTVAISPDTPLLRGDCVLLEQVMVNLIDNATKYSPPGSQLEITASVVKDKIAVTVADHGIGIPEPELVRIFDKFYRIQHREGNIGGTGLGLAICKSILEAHGGTIKAENRPGGGASFTFDIPINDNTSFFQSSERRELS</sequence>
<dbReference type="EMBL" id="JAUOZS010000001">
    <property type="protein sequence ID" value="MDT8903538.1"/>
    <property type="molecule type" value="Genomic_DNA"/>
</dbReference>
<dbReference type="InterPro" id="IPR029016">
    <property type="entry name" value="GAF-like_dom_sf"/>
</dbReference>
<keyword evidence="5" id="KW-0808">Transferase</keyword>
<evidence type="ECO:0000256" key="1">
    <source>
        <dbReference type="ARBA" id="ARBA00000085"/>
    </source>
</evidence>
<dbReference type="GO" id="GO:0016301">
    <property type="term" value="F:kinase activity"/>
    <property type="evidence" value="ECO:0007669"/>
    <property type="project" value="UniProtKB-KW"/>
</dbReference>
<keyword evidence="10 14" id="KW-1133">Transmembrane helix</keyword>
<reference evidence="16 17" key="1">
    <citation type="submission" date="2023-07" db="EMBL/GenBank/DDBJ databases">
        <title>The novel representative of Negativicutes class, Anaeroselena agilis gen. nov. sp. nov.</title>
        <authorList>
            <person name="Prokofeva M.I."/>
            <person name="Elcheninov A.G."/>
            <person name="Klyukina A."/>
            <person name="Kublanov I.V."/>
            <person name="Frolov E.N."/>
            <person name="Podosokorskaya O.A."/>
        </authorList>
    </citation>
    <scope>NUCLEOTIDE SEQUENCE [LARGE SCALE GENOMIC DNA]</scope>
    <source>
        <strain evidence="16 17">4137-cl</strain>
    </source>
</reference>
<dbReference type="InterPro" id="IPR025201">
    <property type="entry name" value="KdpD_TM"/>
</dbReference>
<evidence type="ECO:0000259" key="15">
    <source>
        <dbReference type="PROSITE" id="PS50109"/>
    </source>
</evidence>
<dbReference type="RefSeq" id="WP_413781992.1">
    <property type="nucleotide sequence ID" value="NZ_JAUOZS010000001.1"/>
</dbReference>
<dbReference type="Pfam" id="PF00512">
    <property type="entry name" value="HisKA"/>
    <property type="match status" value="1"/>
</dbReference>
<evidence type="ECO:0000256" key="9">
    <source>
        <dbReference type="ARBA" id="ARBA00022840"/>
    </source>
</evidence>
<dbReference type="SUPFAM" id="SSF52402">
    <property type="entry name" value="Adenine nucleotide alpha hydrolases-like"/>
    <property type="match status" value="1"/>
</dbReference>
<evidence type="ECO:0000256" key="5">
    <source>
        <dbReference type="ARBA" id="ARBA00022679"/>
    </source>
</evidence>
<dbReference type="InterPro" id="IPR003018">
    <property type="entry name" value="GAF"/>
</dbReference>
<feature type="compositionally biased region" description="Basic and acidic residues" evidence="13">
    <location>
        <begin position="1"/>
        <end position="12"/>
    </location>
</feature>
<dbReference type="PANTHER" id="PTHR45569">
    <property type="entry name" value="SENSOR PROTEIN KDPD"/>
    <property type="match status" value="1"/>
</dbReference>
<feature type="region of interest" description="Disordered" evidence="13">
    <location>
        <begin position="1"/>
        <end position="20"/>
    </location>
</feature>
<evidence type="ECO:0000256" key="7">
    <source>
        <dbReference type="ARBA" id="ARBA00022741"/>
    </source>
</evidence>
<dbReference type="SMART" id="SM00387">
    <property type="entry name" value="HATPase_c"/>
    <property type="match status" value="1"/>
</dbReference>
<evidence type="ECO:0000256" key="11">
    <source>
        <dbReference type="ARBA" id="ARBA00023012"/>
    </source>
</evidence>
<evidence type="ECO:0000313" key="16">
    <source>
        <dbReference type="EMBL" id="MDT8903538.1"/>
    </source>
</evidence>
<evidence type="ECO:0000256" key="8">
    <source>
        <dbReference type="ARBA" id="ARBA00022777"/>
    </source>
</evidence>
<feature type="transmembrane region" description="Helical" evidence="14">
    <location>
        <begin position="476"/>
        <end position="491"/>
    </location>
</feature>
<dbReference type="EC" id="2.7.13.3" evidence="3"/>
<feature type="transmembrane region" description="Helical" evidence="14">
    <location>
        <begin position="28"/>
        <end position="45"/>
    </location>
</feature>
<dbReference type="Gene3D" id="3.30.450.40">
    <property type="match status" value="1"/>
</dbReference>
<dbReference type="CDD" id="cd00082">
    <property type="entry name" value="HisKA"/>
    <property type="match status" value="1"/>
</dbReference>
<dbReference type="InterPro" id="IPR036890">
    <property type="entry name" value="HATPase_C_sf"/>
</dbReference>
<dbReference type="Proteomes" id="UP001254848">
    <property type="component" value="Unassembled WGS sequence"/>
</dbReference>
<evidence type="ECO:0000256" key="3">
    <source>
        <dbReference type="ARBA" id="ARBA00012438"/>
    </source>
</evidence>
<dbReference type="InterPro" id="IPR052023">
    <property type="entry name" value="Histidine_kinase_KdpD"/>
</dbReference>
<dbReference type="Pfam" id="PF13492">
    <property type="entry name" value="GAF_3"/>
    <property type="match status" value="1"/>
</dbReference>
<evidence type="ECO:0000256" key="13">
    <source>
        <dbReference type="SAM" id="MobiDB-lite"/>
    </source>
</evidence>
<dbReference type="Pfam" id="PF02702">
    <property type="entry name" value="KdpD"/>
    <property type="match status" value="1"/>
</dbReference>
<keyword evidence="4" id="KW-0597">Phosphoprotein</keyword>
<dbReference type="InterPro" id="IPR005467">
    <property type="entry name" value="His_kinase_dom"/>
</dbReference>
<dbReference type="Gene3D" id="3.30.565.10">
    <property type="entry name" value="Histidine kinase-like ATPase, C-terminal domain"/>
    <property type="match status" value="1"/>
</dbReference>
<dbReference type="InterPro" id="IPR003661">
    <property type="entry name" value="HisK_dim/P_dom"/>
</dbReference>
<dbReference type="InterPro" id="IPR014729">
    <property type="entry name" value="Rossmann-like_a/b/a_fold"/>
</dbReference>
<keyword evidence="8 16" id="KW-0418">Kinase</keyword>
<keyword evidence="6 14" id="KW-0812">Transmembrane</keyword>
<dbReference type="Gene3D" id="3.40.50.300">
    <property type="entry name" value="P-loop containing nucleotide triphosphate hydrolases"/>
    <property type="match status" value="1"/>
</dbReference>
<keyword evidence="12 14" id="KW-0472">Membrane</keyword>
<dbReference type="SUPFAM" id="SSF55781">
    <property type="entry name" value="GAF domain-like"/>
    <property type="match status" value="1"/>
</dbReference>
<dbReference type="SUPFAM" id="SSF55874">
    <property type="entry name" value="ATPase domain of HSP90 chaperone/DNA topoisomerase II/histidine kinase"/>
    <property type="match status" value="1"/>
</dbReference>
<organism evidence="16 17">
    <name type="scientific">Anaeroselena agilis</name>
    <dbReference type="NCBI Taxonomy" id="3063788"/>
    <lineage>
        <taxon>Bacteria</taxon>
        <taxon>Bacillati</taxon>
        <taxon>Bacillota</taxon>
        <taxon>Negativicutes</taxon>
        <taxon>Acetonemataceae</taxon>
        <taxon>Anaeroselena</taxon>
    </lineage>
</organism>
<feature type="domain" description="Histidine kinase" evidence="15">
    <location>
        <begin position="670"/>
        <end position="886"/>
    </location>
</feature>
<comment type="caution">
    <text evidence="16">The sequence shown here is derived from an EMBL/GenBank/DDBJ whole genome shotgun (WGS) entry which is preliminary data.</text>
</comment>
<dbReference type="PRINTS" id="PR00344">
    <property type="entry name" value="BCTRLSENSOR"/>
</dbReference>
<evidence type="ECO:0000256" key="6">
    <source>
        <dbReference type="ARBA" id="ARBA00022692"/>
    </source>
</evidence>
<feature type="transmembrane region" description="Helical" evidence="14">
    <location>
        <begin position="449"/>
        <end position="469"/>
    </location>
</feature>
<keyword evidence="11" id="KW-0902">Two-component regulatory system</keyword>
<evidence type="ECO:0000256" key="14">
    <source>
        <dbReference type="SAM" id="Phobius"/>
    </source>
</evidence>
<dbReference type="SUPFAM" id="SSF47384">
    <property type="entry name" value="Homodimeric domain of signal transducing histidine kinase"/>
    <property type="match status" value="1"/>
</dbReference>
<comment type="subcellular location">
    <subcellularLocation>
        <location evidence="2">Membrane</location>
        <topology evidence="2">Multi-pass membrane protein</topology>
    </subcellularLocation>
</comment>
<dbReference type="InterPro" id="IPR038318">
    <property type="entry name" value="KdpD_sf"/>
</dbReference>
<comment type="catalytic activity">
    <reaction evidence="1">
        <text>ATP + protein L-histidine = ADP + protein N-phospho-L-histidine.</text>
        <dbReference type="EC" id="2.7.13.3"/>
    </reaction>
</comment>
<dbReference type="PANTHER" id="PTHR45569:SF1">
    <property type="entry name" value="SENSOR PROTEIN KDPD"/>
    <property type="match status" value="1"/>
</dbReference>
<name>A0ABU3P3D0_9FIRM</name>
<accession>A0ABU3P3D0</accession>